<dbReference type="SUPFAM" id="SSF57667">
    <property type="entry name" value="beta-beta-alpha zinc fingers"/>
    <property type="match status" value="1"/>
</dbReference>
<keyword evidence="2" id="KW-0479">Metal-binding</keyword>
<feature type="domain" description="C2H2-type" evidence="10">
    <location>
        <begin position="133"/>
        <end position="160"/>
    </location>
</feature>
<dbReference type="PANTHER" id="PTHR24394">
    <property type="entry name" value="ZINC FINGER PROTEIN"/>
    <property type="match status" value="1"/>
</dbReference>
<evidence type="ECO:0000256" key="1">
    <source>
        <dbReference type="ARBA" id="ARBA00004123"/>
    </source>
</evidence>
<dbReference type="InterPro" id="IPR036236">
    <property type="entry name" value="Znf_C2H2_sf"/>
</dbReference>
<evidence type="ECO:0000313" key="14">
    <source>
        <dbReference type="RefSeq" id="XP_025405501.1"/>
    </source>
</evidence>
<evidence type="ECO:0000256" key="5">
    <source>
        <dbReference type="ARBA" id="ARBA00022833"/>
    </source>
</evidence>
<dbReference type="OrthoDB" id="6628688at2759"/>
<dbReference type="GO" id="GO:0000981">
    <property type="term" value="F:DNA-binding transcription factor activity, RNA polymerase II-specific"/>
    <property type="evidence" value="ECO:0007669"/>
    <property type="project" value="TreeGrafter"/>
</dbReference>
<accession>A0A2S2QIQ6</accession>
<evidence type="ECO:0000313" key="11">
    <source>
        <dbReference type="EMBL" id="MBY77390.1"/>
    </source>
</evidence>
<name>A0A2S2QIQ6_9HEMI</name>
<protein>
    <submittedName>
        <fullName evidence="13 14">PR domain zinc finger protein 5-like</fullName>
    </submittedName>
</protein>
<keyword evidence="4 9" id="KW-0863">Zinc-finger</keyword>
<reference evidence="13 14" key="2">
    <citation type="submission" date="2025-04" db="UniProtKB">
        <authorList>
            <consortium name="RefSeq"/>
        </authorList>
    </citation>
    <scope>IDENTIFICATION</scope>
    <source>
        <tissue evidence="13 14">Whole body</tissue>
    </source>
</reference>
<evidence type="ECO:0000259" key="10">
    <source>
        <dbReference type="PROSITE" id="PS50157"/>
    </source>
</evidence>
<evidence type="ECO:0000313" key="12">
    <source>
        <dbReference type="Proteomes" id="UP000694846"/>
    </source>
</evidence>
<evidence type="ECO:0000256" key="9">
    <source>
        <dbReference type="PROSITE-ProRule" id="PRU00042"/>
    </source>
</evidence>
<keyword evidence="6" id="KW-0805">Transcription regulation</keyword>
<feature type="domain" description="C2H2-type" evidence="10">
    <location>
        <begin position="12"/>
        <end position="35"/>
    </location>
</feature>
<evidence type="ECO:0000256" key="2">
    <source>
        <dbReference type="ARBA" id="ARBA00022723"/>
    </source>
</evidence>
<dbReference type="GO" id="GO:0003677">
    <property type="term" value="F:DNA binding"/>
    <property type="evidence" value="ECO:0007669"/>
    <property type="project" value="UniProtKB-KW"/>
</dbReference>
<evidence type="ECO:0000313" key="13">
    <source>
        <dbReference type="RefSeq" id="XP_025405500.1"/>
    </source>
</evidence>
<dbReference type="RefSeq" id="XP_025405502.1">
    <property type="nucleotide sequence ID" value="XM_025549717.1"/>
</dbReference>
<dbReference type="PANTHER" id="PTHR24394:SF48">
    <property type="entry name" value="ZINC FINGER PROTEIN 771"/>
    <property type="match status" value="1"/>
</dbReference>
<keyword evidence="7" id="KW-0804">Transcription</keyword>
<evidence type="ECO:0000313" key="15">
    <source>
        <dbReference type="RefSeq" id="XP_025405502.1"/>
    </source>
</evidence>
<dbReference type="PROSITE" id="PS00028">
    <property type="entry name" value="ZINC_FINGER_C2H2_1"/>
    <property type="match status" value="3"/>
</dbReference>
<dbReference type="GO" id="GO:0008270">
    <property type="term" value="F:zinc ion binding"/>
    <property type="evidence" value="ECO:0007669"/>
    <property type="project" value="UniProtKB-KW"/>
</dbReference>
<gene>
    <name evidence="13 14 15" type="primary">LOC112679795</name>
    <name evidence="11" type="ORF">g.118082</name>
</gene>
<dbReference type="GO" id="GO:0005634">
    <property type="term" value="C:nucleus"/>
    <property type="evidence" value="ECO:0007669"/>
    <property type="project" value="UniProtKB-SubCell"/>
</dbReference>
<proteinExistence type="predicted"/>
<sequence>MNRTSTKNNCLHNCDKCNKSYKRLYHLNVHYTAVHGIIIEKTQNNAPKQKIKRKKRKATKKYCIICCRTYSSIPSYKYHMKKYHDGVDINEQLIKGQEPFTWYKTKTTDHDQSDDNLRHQDKEISQELKDNKIICNLCNSRFPNKSQYKEHQKIHLKTDTSDSSEVSFMRLEMKNNGSDTNPKISYDIVCELTCNFCLSKFKSVSKHEEHERICAVNMAKNVESHRLCQSKLTNVDEMKAVELTKDIYILSKDTGKRTEAHMKALFEFQINQRKIDCEICGKGCDQLQHLEYYQWWNPS</sequence>
<comment type="subcellular location">
    <subcellularLocation>
        <location evidence="1">Nucleus</location>
    </subcellularLocation>
</comment>
<keyword evidence="3" id="KW-0677">Repeat</keyword>
<evidence type="ECO:0000256" key="3">
    <source>
        <dbReference type="ARBA" id="ARBA00022737"/>
    </source>
</evidence>
<keyword evidence="12" id="KW-1185">Reference proteome</keyword>
<dbReference type="EMBL" id="GGMS01008187">
    <property type="protein sequence ID" value="MBY77390.1"/>
    <property type="molecule type" value="Transcribed_RNA"/>
</dbReference>
<dbReference type="InterPro" id="IPR013087">
    <property type="entry name" value="Znf_C2H2_type"/>
</dbReference>
<evidence type="ECO:0000256" key="4">
    <source>
        <dbReference type="ARBA" id="ARBA00022771"/>
    </source>
</evidence>
<dbReference type="RefSeq" id="XP_025405500.1">
    <property type="nucleotide sequence ID" value="XM_025549715.1"/>
</dbReference>
<reference evidence="11" key="1">
    <citation type="submission" date="2018-04" db="EMBL/GenBank/DDBJ databases">
        <title>Transcriptome assembly of Sipha flava.</title>
        <authorList>
            <person name="Scully E.D."/>
            <person name="Geib S.M."/>
            <person name="Palmer N.A."/>
            <person name="Koch K."/>
            <person name="Bradshaw J."/>
            <person name="Heng-Moss T."/>
            <person name="Sarath G."/>
        </authorList>
    </citation>
    <scope>NUCLEOTIDE SEQUENCE</scope>
</reference>
<evidence type="ECO:0000256" key="8">
    <source>
        <dbReference type="ARBA" id="ARBA00023242"/>
    </source>
</evidence>
<organism evidence="11">
    <name type="scientific">Sipha flava</name>
    <name type="common">yellow sugarcane aphid</name>
    <dbReference type="NCBI Taxonomy" id="143950"/>
    <lineage>
        <taxon>Eukaryota</taxon>
        <taxon>Metazoa</taxon>
        <taxon>Ecdysozoa</taxon>
        <taxon>Arthropoda</taxon>
        <taxon>Hexapoda</taxon>
        <taxon>Insecta</taxon>
        <taxon>Pterygota</taxon>
        <taxon>Neoptera</taxon>
        <taxon>Paraneoptera</taxon>
        <taxon>Hemiptera</taxon>
        <taxon>Sternorrhyncha</taxon>
        <taxon>Aphidomorpha</taxon>
        <taxon>Aphidoidea</taxon>
        <taxon>Aphididae</taxon>
        <taxon>Sipha</taxon>
    </lineage>
</organism>
<dbReference type="Proteomes" id="UP000694846">
    <property type="component" value="Unplaced"/>
</dbReference>
<dbReference type="Pfam" id="PF00096">
    <property type="entry name" value="zf-C2H2"/>
    <property type="match status" value="2"/>
</dbReference>
<dbReference type="RefSeq" id="XP_025405501.1">
    <property type="nucleotide sequence ID" value="XM_025549716.1"/>
</dbReference>
<dbReference type="AlphaFoldDB" id="A0A2S2QIQ6"/>
<dbReference type="GeneID" id="112679795"/>
<keyword evidence="5" id="KW-0862">Zinc</keyword>
<dbReference type="PROSITE" id="PS50157">
    <property type="entry name" value="ZINC_FINGER_C2H2_2"/>
    <property type="match status" value="2"/>
</dbReference>
<keyword evidence="8" id="KW-0539">Nucleus</keyword>
<dbReference type="SMART" id="SM00355">
    <property type="entry name" value="ZnF_C2H2"/>
    <property type="match status" value="4"/>
</dbReference>
<evidence type="ECO:0000256" key="6">
    <source>
        <dbReference type="ARBA" id="ARBA00023015"/>
    </source>
</evidence>
<evidence type="ECO:0000256" key="7">
    <source>
        <dbReference type="ARBA" id="ARBA00023163"/>
    </source>
</evidence>